<protein>
    <recommendedName>
        <fullName evidence="2">Ecp2 effector protein-like domain-containing protein</fullName>
    </recommendedName>
</protein>
<feature type="domain" description="Ecp2 effector protein-like" evidence="2">
    <location>
        <begin position="29"/>
        <end position="82"/>
    </location>
</feature>
<comment type="caution">
    <text evidence="3">The sequence shown here is derived from an EMBL/GenBank/DDBJ whole genome shotgun (WGS) entry which is preliminary data.</text>
</comment>
<dbReference type="Pfam" id="PF14856">
    <property type="entry name" value="Hce2"/>
    <property type="match status" value="1"/>
</dbReference>
<evidence type="ECO:0000259" key="2">
    <source>
        <dbReference type="Pfam" id="PF14856"/>
    </source>
</evidence>
<reference evidence="3" key="1">
    <citation type="submission" date="2020-06" db="EMBL/GenBank/DDBJ databases">
        <title>Draft genome sequences of strains closely related to Aspergillus parafelis and Aspergillus hiratsukae.</title>
        <authorList>
            <person name="Dos Santos R.A.C."/>
            <person name="Rivero-Menendez O."/>
            <person name="Steenwyk J.L."/>
            <person name="Mead M.E."/>
            <person name="Goldman G.H."/>
            <person name="Alastruey-Izquierdo A."/>
            <person name="Rokas A."/>
        </authorList>
    </citation>
    <scope>NUCLEOTIDE SEQUENCE</scope>
    <source>
        <strain evidence="3">CNM-CM7691</strain>
    </source>
</reference>
<feature type="region of interest" description="Disordered" evidence="1">
    <location>
        <begin position="89"/>
        <end position="116"/>
    </location>
</feature>
<evidence type="ECO:0000256" key="1">
    <source>
        <dbReference type="SAM" id="MobiDB-lite"/>
    </source>
</evidence>
<organism evidence="3 4">
    <name type="scientific">Aspergillus felis</name>
    <dbReference type="NCBI Taxonomy" id="1287682"/>
    <lineage>
        <taxon>Eukaryota</taxon>
        <taxon>Fungi</taxon>
        <taxon>Dikarya</taxon>
        <taxon>Ascomycota</taxon>
        <taxon>Pezizomycotina</taxon>
        <taxon>Eurotiomycetes</taxon>
        <taxon>Eurotiomycetidae</taxon>
        <taxon>Eurotiales</taxon>
        <taxon>Aspergillaceae</taxon>
        <taxon>Aspergillus</taxon>
        <taxon>Aspergillus subgen. Fumigati</taxon>
    </lineage>
</organism>
<dbReference type="Proteomes" id="UP000641853">
    <property type="component" value="Unassembled WGS sequence"/>
</dbReference>
<sequence length="116" mass="12249">MVQHSWDQSGGPYTNVANYPCIPHQVPDHCGDSVFVSLTTDASLSVSDCMQIVKNIQNTDGDWEVRTRSAISTTSCSLARARLGSRARGKTATKFGGSGKAGAKGVKSCDGTVKVQ</sequence>
<proteinExistence type="predicted"/>
<name>A0A8H6QTS2_9EURO</name>
<dbReference type="InterPro" id="IPR029226">
    <property type="entry name" value="Ecp2-like"/>
</dbReference>
<dbReference type="EMBL" id="JACBAG010001871">
    <property type="protein sequence ID" value="KAF7178928.1"/>
    <property type="molecule type" value="Genomic_DNA"/>
</dbReference>
<gene>
    <name evidence="3" type="ORF">CNMCM7691_007752</name>
</gene>
<evidence type="ECO:0000313" key="3">
    <source>
        <dbReference type="EMBL" id="KAF7178928.1"/>
    </source>
</evidence>
<accession>A0A8H6QTS2</accession>
<dbReference type="AlphaFoldDB" id="A0A8H6QTS2"/>
<keyword evidence="4" id="KW-1185">Reference proteome</keyword>
<evidence type="ECO:0000313" key="4">
    <source>
        <dbReference type="Proteomes" id="UP000641853"/>
    </source>
</evidence>